<dbReference type="Pfam" id="PF00931">
    <property type="entry name" value="NB-ARC"/>
    <property type="match status" value="1"/>
</dbReference>
<organism evidence="2 3">
    <name type="scientific">Solanum verrucosum</name>
    <dbReference type="NCBI Taxonomy" id="315347"/>
    <lineage>
        <taxon>Eukaryota</taxon>
        <taxon>Viridiplantae</taxon>
        <taxon>Streptophyta</taxon>
        <taxon>Embryophyta</taxon>
        <taxon>Tracheophyta</taxon>
        <taxon>Spermatophyta</taxon>
        <taxon>Magnoliopsida</taxon>
        <taxon>eudicotyledons</taxon>
        <taxon>Gunneridae</taxon>
        <taxon>Pentapetalae</taxon>
        <taxon>asterids</taxon>
        <taxon>lamiids</taxon>
        <taxon>Solanales</taxon>
        <taxon>Solanaceae</taxon>
        <taxon>Solanoideae</taxon>
        <taxon>Solaneae</taxon>
        <taxon>Solanum</taxon>
    </lineage>
</organism>
<accession>A0AAF0QGR3</accession>
<dbReference type="PANTHER" id="PTHR15140:SF28">
    <property type="entry name" value="LATE BLIGHT RESISTANCE PROTEIN HOMOLOG R1B-16 ISOFORM X1"/>
    <property type="match status" value="1"/>
</dbReference>
<gene>
    <name evidence="2" type="ORF">MTR67_016153</name>
</gene>
<name>A0AAF0QGR3_SOLVR</name>
<dbReference type="Gene3D" id="3.80.10.10">
    <property type="entry name" value="Ribonuclease Inhibitor"/>
    <property type="match status" value="1"/>
</dbReference>
<evidence type="ECO:0000313" key="3">
    <source>
        <dbReference type="Proteomes" id="UP001234989"/>
    </source>
</evidence>
<evidence type="ECO:0000313" key="2">
    <source>
        <dbReference type="EMBL" id="WMV22768.1"/>
    </source>
</evidence>
<dbReference type="AlphaFoldDB" id="A0AAF0QGR3"/>
<dbReference type="GO" id="GO:0043531">
    <property type="term" value="F:ADP binding"/>
    <property type="evidence" value="ECO:0007669"/>
    <property type="project" value="InterPro"/>
</dbReference>
<dbReference type="EMBL" id="CP133615">
    <property type="protein sequence ID" value="WMV22768.1"/>
    <property type="molecule type" value="Genomic_DNA"/>
</dbReference>
<reference evidence="2" key="1">
    <citation type="submission" date="2023-08" db="EMBL/GenBank/DDBJ databases">
        <title>A de novo genome assembly of Solanum verrucosum Schlechtendal, a Mexican diploid species geographically isolated from the other diploid A-genome species in potato relatives.</title>
        <authorList>
            <person name="Hosaka K."/>
        </authorList>
    </citation>
    <scope>NUCLEOTIDE SEQUENCE</scope>
    <source>
        <tissue evidence="2">Young leaves</tissue>
    </source>
</reference>
<dbReference type="SUPFAM" id="SSF52047">
    <property type="entry name" value="RNI-like"/>
    <property type="match status" value="1"/>
</dbReference>
<sequence>MVAPESCKKDVLAKARHLKKLSIQGKMEAFLESRSGSGISNLEELKCLEHLKLLNDGVYMSKTVQLPSAFFRLVRTVKKLTLANTRFQWSEVEKLAQLESLEVLKLKKNAFMSDTWKPEVGGFINLQRSNLQKIYWNIRKLKTWYSSSAYSLLNLNLNPRLHSGVERRESGLQSGVMCMMSRHFMFSVVQSPDKVVPMKKTCLAFVICNTLNKWSMYSLELFSFFEFLISWSVFFFQSLQVQNTNCILLDYYVKKGPPLKDDEVFGFDEEANKVIKRLVEGPAESLDIIPLVGMPGHGKTTLAGKIYNYSTLTFEFYQIHTKGEL</sequence>
<dbReference type="InterPro" id="IPR032675">
    <property type="entry name" value="LRR_dom_sf"/>
</dbReference>
<dbReference type="PANTHER" id="PTHR15140">
    <property type="entry name" value="TUBULIN-SPECIFIC CHAPERONE E"/>
    <property type="match status" value="1"/>
</dbReference>
<protein>
    <recommendedName>
        <fullName evidence="1">NB-ARC domain-containing protein</fullName>
    </recommendedName>
</protein>
<dbReference type="Gene3D" id="3.40.50.300">
    <property type="entry name" value="P-loop containing nucleotide triphosphate hydrolases"/>
    <property type="match status" value="1"/>
</dbReference>
<proteinExistence type="predicted"/>
<feature type="domain" description="NB-ARC" evidence="1">
    <location>
        <begin position="269"/>
        <end position="316"/>
    </location>
</feature>
<dbReference type="Proteomes" id="UP001234989">
    <property type="component" value="Chromosome 4"/>
</dbReference>
<dbReference type="InterPro" id="IPR002182">
    <property type="entry name" value="NB-ARC"/>
</dbReference>
<keyword evidence="3" id="KW-1185">Reference proteome</keyword>
<evidence type="ECO:0000259" key="1">
    <source>
        <dbReference type="Pfam" id="PF00931"/>
    </source>
</evidence>
<dbReference type="SUPFAM" id="SSF52540">
    <property type="entry name" value="P-loop containing nucleoside triphosphate hydrolases"/>
    <property type="match status" value="1"/>
</dbReference>
<dbReference type="InterPro" id="IPR027417">
    <property type="entry name" value="P-loop_NTPase"/>
</dbReference>